<comment type="caution">
    <text evidence="2">The sequence shown here is derived from an EMBL/GenBank/DDBJ whole genome shotgun (WGS) entry which is preliminary data.</text>
</comment>
<dbReference type="FunFam" id="2.30.240.10:FF:000002">
    <property type="entry name" value="Uncharacterized protein At3g07460"/>
    <property type="match status" value="1"/>
</dbReference>
<feature type="chain" id="PRO_5020257496" evidence="1">
    <location>
        <begin position="26"/>
        <end position="163"/>
    </location>
</feature>
<dbReference type="InterPro" id="IPR007493">
    <property type="entry name" value="DUF538"/>
</dbReference>
<dbReference type="AlphaFoldDB" id="A0A4S4ELY2"/>
<sequence>MALPQFHFLLLLALISLLSISSSSSTTTIHELLRSHGLPPGLLPNSVKSYTLSDTGLLEVYLDQPCLTKFDTMAFYDSVVKANLTYRSLSGVQGLSQEELFLWLPVVDILVDDPKSGLILFDIGLAHKQLSLSLFEDPRDCKSDQGVLMKNARKKKGLFEAQR</sequence>
<dbReference type="EMBL" id="SDRB02003628">
    <property type="protein sequence ID" value="THG17272.1"/>
    <property type="molecule type" value="Genomic_DNA"/>
</dbReference>
<dbReference type="PANTHER" id="PTHR31676:SF151">
    <property type="entry name" value="DUF538 FAMILY PROTEIN"/>
    <property type="match status" value="1"/>
</dbReference>
<evidence type="ECO:0000313" key="2">
    <source>
        <dbReference type="EMBL" id="THG17272.1"/>
    </source>
</evidence>
<keyword evidence="1" id="KW-0732">Signal</keyword>
<organism evidence="2 3">
    <name type="scientific">Camellia sinensis var. sinensis</name>
    <name type="common">China tea</name>
    <dbReference type="NCBI Taxonomy" id="542762"/>
    <lineage>
        <taxon>Eukaryota</taxon>
        <taxon>Viridiplantae</taxon>
        <taxon>Streptophyta</taxon>
        <taxon>Embryophyta</taxon>
        <taxon>Tracheophyta</taxon>
        <taxon>Spermatophyta</taxon>
        <taxon>Magnoliopsida</taxon>
        <taxon>eudicotyledons</taxon>
        <taxon>Gunneridae</taxon>
        <taxon>Pentapetalae</taxon>
        <taxon>asterids</taxon>
        <taxon>Ericales</taxon>
        <taxon>Theaceae</taxon>
        <taxon>Camellia</taxon>
    </lineage>
</organism>
<dbReference type="Proteomes" id="UP000306102">
    <property type="component" value="Unassembled WGS sequence"/>
</dbReference>
<gene>
    <name evidence="2" type="ORF">TEA_010476</name>
</gene>
<keyword evidence="3" id="KW-1185">Reference proteome</keyword>
<reference evidence="2 3" key="1">
    <citation type="journal article" date="2018" name="Proc. Natl. Acad. Sci. U.S.A.">
        <title>Draft genome sequence of Camellia sinensis var. sinensis provides insights into the evolution of the tea genome and tea quality.</title>
        <authorList>
            <person name="Wei C."/>
            <person name="Yang H."/>
            <person name="Wang S."/>
            <person name="Zhao J."/>
            <person name="Liu C."/>
            <person name="Gao L."/>
            <person name="Xia E."/>
            <person name="Lu Y."/>
            <person name="Tai Y."/>
            <person name="She G."/>
            <person name="Sun J."/>
            <person name="Cao H."/>
            <person name="Tong W."/>
            <person name="Gao Q."/>
            <person name="Li Y."/>
            <person name="Deng W."/>
            <person name="Jiang X."/>
            <person name="Wang W."/>
            <person name="Chen Q."/>
            <person name="Zhang S."/>
            <person name="Li H."/>
            <person name="Wu J."/>
            <person name="Wang P."/>
            <person name="Li P."/>
            <person name="Shi C."/>
            <person name="Zheng F."/>
            <person name="Jian J."/>
            <person name="Huang B."/>
            <person name="Shan D."/>
            <person name="Shi M."/>
            <person name="Fang C."/>
            <person name="Yue Y."/>
            <person name="Li F."/>
            <person name="Li D."/>
            <person name="Wei S."/>
            <person name="Han B."/>
            <person name="Jiang C."/>
            <person name="Yin Y."/>
            <person name="Xia T."/>
            <person name="Zhang Z."/>
            <person name="Bennetzen J.L."/>
            <person name="Zhao S."/>
            <person name="Wan X."/>
        </authorList>
    </citation>
    <scope>NUCLEOTIDE SEQUENCE [LARGE SCALE GENOMIC DNA]</scope>
    <source>
        <strain evidence="3">cv. Shuchazao</strain>
        <tissue evidence="2">Leaf</tissue>
    </source>
</reference>
<protein>
    <submittedName>
        <fullName evidence="2">Uncharacterized protein</fullName>
    </submittedName>
</protein>
<proteinExistence type="predicted"/>
<dbReference type="SUPFAM" id="SSF141562">
    <property type="entry name" value="At5g01610-like"/>
    <property type="match status" value="1"/>
</dbReference>
<accession>A0A4S4ELY2</accession>
<dbReference type="InterPro" id="IPR036758">
    <property type="entry name" value="At5g01610-like"/>
</dbReference>
<evidence type="ECO:0000256" key="1">
    <source>
        <dbReference type="SAM" id="SignalP"/>
    </source>
</evidence>
<dbReference type="PANTHER" id="PTHR31676">
    <property type="entry name" value="T31J12.3 PROTEIN-RELATED"/>
    <property type="match status" value="1"/>
</dbReference>
<dbReference type="Pfam" id="PF04398">
    <property type="entry name" value="DUF538"/>
    <property type="match status" value="1"/>
</dbReference>
<name>A0A4S4ELY2_CAMSN</name>
<evidence type="ECO:0000313" key="3">
    <source>
        <dbReference type="Proteomes" id="UP000306102"/>
    </source>
</evidence>
<dbReference type="Gene3D" id="2.30.240.10">
    <property type="entry name" value="At5g01610-like"/>
    <property type="match status" value="1"/>
</dbReference>
<feature type="signal peptide" evidence="1">
    <location>
        <begin position="1"/>
        <end position="25"/>
    </location>
</feature>